<organism evidence="3 4">
    <name type="scientific">Streptosporangium lutulentum</name>
    <dbReference type="NCBI Taxonomy" id="1461250"/>
    <lineage>
        <taxon>Bacteria</taxon>
        <taxon>Bacillati</taxon>
        <taxon>Actinomycetota</taxon>
        <taxon>Actinomycetes</taxon>
        <taxon>Streptosporangiales</taxon>
        <taxon>Streptosporangiaceae</taxon>
        <taxon>Streptosporangium</taxon>
    </lineage>
</organism>
<comment type="caution">
    <text evidence="3">The sequence shown here is derived from an EMBL/GenBank/DDBJ whole genome shotgun (WGS) entry which is preliminary data.</text>
</comment>
<dbReference type="EMBL" id="JAUSQU010000001">
    <property type="protein sequence ID" value="MDP9847691.1"/>
    <property type="molecule type" value="Genomic_DNA"/>
</dbReference>
<dbReference type="InterPro" id="IPR013196">
    <property type="entry name" value="HTH_11"/>
</dbReference>
<dbReference type="InterPro" id="IPR036390">
    <property type="entry name" value="WH_DNA-bd_sf"/>
</dbReference>
<dbReference type="GO" id="GO:0003677">
    <property type="term" value="F:DNA binding"/>
    <property type="evidence" value="ECO:0007669"/>
    <property type="project" value="UniProtKB-KW"/>
</dbReference>
<keyword evidence="4" id="KW-1185">Reference proteome</keyword>
<sequence length="338" mass="36215">MPTDLSPTARALRAMEILQTRPGVTADELAAFLGVTERAARRYVGILREAGIPVESARGPYGGYRLGRGTRLPPVAFTEPEALGLVMAVLDGQPAATDVDDLVGSALGKVIRALPESVGRQAAALREHASAAPDRYSTRPDPATVSALVAAVAVRRRVLVTYRSEAGNEWEAEVDPWAVVVRHGRWYLLCHSHRADAIRTYRVDRVRAVQQTTHAFEPPDGLDPVAALEENLGTGWEFPTRVVFDAPLAEVAPWVRSPMGRLEPSGDGCVLVGSTSNPAMYAQEWLASMPFAFRVDGGQELRAAVGTVAARFAAALTDQPLTAASKDAVDPGHAERKA</sequence>
<evidence type="ECO:0000313" key="4">
    <source>
        <dbReference type="Proteomes" id="UP001225356"/>
    </source>
</evidence>
<name>A0ABT9QLQ9_9ACTN</name>
<dbReference type="InterPro" id="IPR036388">
    <property type="entry name" value="WH-like_DNA-bd_sf"/>
</dbReference>
<dbReference type="Pfam" id="PF08279">
    <property type="entry name" value="HTH_11"/>
    <property type="match status" value="1"/>
</dbReference>
<dbReference type="Gene3D" id="1.10.10.10">
    <property type="entry name" value="Winged helix-like DNA-binding domain superfamily/Winged helix DNA-binding domain"/>
    <property type="match status" value="1"/>
</dbReference>
<dbReference type="Proteomes" id="UP001225356">
    <property type="component" value="Unassembled WGS sequence"/>
</dbReference>
<dbReference type="InterPro" id="IPR011991">
    <property type="entry name" value="ArsR-like_HTH"/>
</dbReference>
<evidence type="ECO:0000259" key="1">
    <source>
        <dbReference type="Pfam" id="PF08279"/>
    </source>
</evidence>
<dbReference type="PANTHER" id="PTHR34580">
    <property type="match status" value="1"/>
</dbReference>
<evidence type="ECO:0000259" key="2">
    <source>
        <dbReference type="Pfam" id="PF13280"/>
    </source>
</evidence>
<gene>
    <name evidence="3" type="ORF">J2853_006902</name>
</gene>
<dbReference type="PANTHER" id="PTHR34580:SF3">
    <property type="entry name" value="PROTEIN PAFB"/>
    <property type="match status" value="1"/>
</dbReference>
<dbReference type="RefSeq" id="WP_307564758.1">
    <property type="nucleotide sequence ID" value="NZ_JAUSQU010000001.1"/>
</dbReference>
<evidence type="ECO:0000313" key="3">
    <source>
        <dbReference type="EMBL" id="MDP9847691.1"/>
    </source>
</evidence>
<dbReference type="Pfam" id="PF13280">
    <property type="entry name" value="WYL"/>
    <property type="match status" value="1"/>
</dbReference>
<feature type="domain" description="Helix-turn-helix type 11" evidence="1">
    <location>
        <begin position="10"/>
        <end position="65"/>
    </location>
</feature>
<proteinExistence type="predicted"/>
<dbReference type="InterPro" id="IPR026881">
    <property type="entry name" value="WYL_dom"/>
</dbReference>
<reference evidence="3 4" key="1">
    <citation type="submission" date="2023-07" db="EMBL/GenBank/DDBJ databases">
        <title>Sequencing the genomes of 1000 actinobacteria strains.</title>
        <authorList>
            <person name="Klenk H.-P."/>
        </authorList>
    </citation>
    <scope>NUCLEOTIDE SEQUENCE [LARGE SCALE GENOMIC DNA]</scope>
    <source>
        <strain evidence="3 4">DSM 46740</strain>
    </source>
</reference>
<dbReference type="InterPro" id="IPR051534">
    <property type="entry name" value="CBASS_pafABC_assoc_protein"/>
</dbReference>
<protein>
    <submittedName>
        <fullName evidence="3">DNA-binding transcriptional regulator YafY</fullName>
    </submittedName>
</protein>
<keyword evidence="3" id="KW-0238">DNA-binding</keyword>
<dbReference type="SUPFAM" id="SSF46785">
    <property type="entry name" value="Winged helix' DNA-binding domain"/>
    <property type="match status" value="1"/>
</dbReference>
<dbReference type="PROSITE" id="PS52050">
    <property type="entry name" value="WYL"/>
    <property type="match status" value="1"/>
</dbReference>
<dbReference type="PIRSF" id="PIRSF016838">
    <property type="entry name" value="PafC"/>
    <property type="match status" value="1"/>
</dbReference>
<dbReference type="InterPro" id="IPR028349">
    <property type="entry name" value="PafC-like"/>
</dbReference>
<dbReference type="CDD" id="cd00090">
    <property type="entry name" value="HTH_ARSR"/>
    <property type="match status" value="1"/>
</dbReference>
<accession>A0ABT9QLQ9</accession>
<feature type="domain" description="WYL" evidence="2">
    <location>
        <begin position="144"/>
        <end position="210"/>
    </location>
</feature>